<keyword evidence="6" id="KW-1185">Reference proteome</keyword>
<dbReference type="OMA" id="LACRRCK"/>
<dbReference type="InterPro" id="IPR034751">
    <property type="entry name" value="Yippee"/>
</dbReference>
<dbReference type="eggNOG" id="KOG3399">
    <property type="taxonomic scope" value="Eukaryota"/>
</dbReference>
<dbReference type="PANTHER" id="PTHR13848">
    <property type="entry name" value="PROTEIN YIPPEE-LIKE CG15309-RELATED"/>
    <property type="match status" value="1"/>
</dbReference>
<dbReference type="InterPro" id="IPR039058">
    <property type="entry name" value="Yippee_fam"/>
</dbReference>
<dbReference type="AlphaFoldDB" id="G0VIM7"/>
<evidence type="ECO:0000259" key="4">
    <source>
        <dbReference type="PROSITE" id="PS51792"/>
    </source>
</evidence>
<keyword evidence="2" id="KW-0479">Metal-binding</keyword>
<evidence type="ECO:0000313" key="5">
    <source>
        <dbReference type="EMBL" id="CCC71352.1"/>
    </source>
</evidence>
<gene>
    <name evidence="5" type="primary">NCAS0H00420</name>
    <name evidence="5" type="ordered locus">NCAS_0H00420</name>
</gene>
<dbReference type="InterPro" id="IPR004910">
    <property type="entry name" value="Yippee/Mis18/Cereblon"/>
</dbReference>
<protein>
    <recommendedName>
        <fullName evidence="4">Yippee domain-containing protein</fullName>
    </recommendedName>
</protein>
<dbReference type="GeneID" id="96905033"/>
<dbReference type="Pfam" id="PF03226">
    <property type="entry name" value="Yippee-Mis18"/>
    <property type="match status" value="1"/>
</dbReference>
<evidence type="ECO:0000256" key="1">
    <source>
        <dbReference type="ARBA" id="ARBA00005613"/>
    </source>
</evidence>
<evidence type="ECO:0000256" key="2">
    <source>
        <dbReference type="ARBA" id="ARBA00022723"/>
    </source>
</evidence>
<proteinExistence type="inferred from homology"/>
<evidence type="ECO:0000313" key="6">
    <source>
        <dbReference type="Proteomes" id="UP000001640"/>
    </source>
</evidence>
<evidence type="ECO:0000256" key="3">
    <source>
        <dbReference type="ARBA" id="ARBA00022833"/>
    </source>
</evidence>
<organism evidence="5 6">
    <name type="scientific">Naumovozyma castellii</name>
    <name type="common">Yeast</name>
    <name type="synonym">Saccharomyces castellii</name>
    <dbReference type="NCBI Taxonomy" id="27288"/>
    <lineage>
        <taxon>Eukaryota</taxon>
        <taxon>Fungi</taxon>
        <taxon>Dikarya</taxon>
        <taxon>Ascomycota</taxon>
        <taxon>Saccharomycotina</taxon>
        <taxon>Saccharomycetes</taxon>
        <taxon>Saccharomycetales</taxon>
        <taxon>Saccharomycetaceae</taxon>
        <taxon>Naumovozyma</taxon>
    </lineage>
</organism>
<dbReference type="GO" id="GO:0046872">
    <property type="term" value="F:metal ion binding"/>
    <property type="evidence" value="ECO:0007669"/>
    <property type="project" value="UniProtKB-KW"/>
</dbReference>
<dbReference type="KEGG" id="ncs:NCAS_0H00420"/>
<dbReference type="RefSeq" id="XP_003677703.1">
    <property type="nucleotide sequence ID" value="XM_003677655.1"/>
</dbReference>
<dbReference type="InParanoid" id="G0VIM7"/>
<dbReference type="Proteomes" id="UP000001640">
    <property type="component" value="Chromosome 8"/>
</dbReference>
<dbReference type="EMBL" id="HE576759">
    <property type="protein sequence ID" value="CCC71352.1"/>
    <property type="molecule type" value="Genomic_DNA"/>
</dbReference>
<feature type="domain" description="Yippee" evidence="4">
    <location>
        <begin position="83"/>
        <end position="180"/>
    </location>
</feature>
<sequence>MGLRYTSYIEPPRTYRKYLKYDSVGSTPYSSSMNVGLDTTNSRSLTPVVRYSDGAFNLVRFPPSSSSSSSHRRARLRRKKSFITYGCKNCRTHISSSNRILSKDYRGVTGDAYLMDEVVNIVEGPMQERPMVTGHYLVADIYCHWCRNLIGWKYLKSERKEQAYKEGKFIIEVATVCVCD</sequence>
<keyword evidence="3" id="KW-0862">Zinc</keyword>
<accession>G0VIM7</accession>
<comment type="similarity">
    <text evidence="1">Belongs to the yippee family.</text>
</comment>
<dbReference type="STRING" id="1064592.G0VIM7"/>
<dbReference type="OrthoDB" id="6407410at2759"/>
<reference evidence="5 6" key="1">
    <citation type="journal article" date="2011" name="Proc. Natl. Acad. Sci. U.S.A.">
        <title>Evolutionary erosion of yeast sex chromosomes by mating-type switching accidents.</title>
        <authorList>
            <person name="Gordon J.L."/>
            <person name="Armisen D."/>
            <person name="Proux-Wera E."/>
            <person name="Oheigeartaigh S.S."/>
            <person name="Byrne K.P."/>
            <person name="Wolfe K.H."/>
        </authorList>
    </citation>
    <scope>NUCLEOTIDE SEQUENCE [LARGE SCALE GENOMIC DNA]</scope>
    <source>
        <strain evidence="6">ATCC 76901 / BCRC 22586 / CBS 4309 / NBRC 1992 / NRRL Y-12630</strain>
    </source>
</reference>
<name>G0VIM7_NAUCA</name>
<dbReference type="FunCoup" id="G0VIM7">
    <property type="interactions" value="429"/>
</dbReference>
<dbReference type="PROSITE" id="PS51792">
    <property type="entry name" value="YIPPEE"/>
    <property type="match status" value="1"/>
</dbReference>
<dbReference type="HOGENOM" id="CLU_043857_4_0_1"/>
<reference key="2">
    <citation type="submission" date="2011-08" db="EMBL/GenBank/DDBJ databases">
        <title>Genome sequence of Naumovozyma castellii.</title>
        <authorList>
            <person name="Gordon J.L."/>
            <person name="Armisen D."/>
            <person name="Proux-Wera E."/>
            <person name="OhEigeartaigh S.S."/>
            <person name="Byrne K.P."/>
            <person name="Wolfe K.H."/>
        </authorList>
    </citation>
    <scope>NUCLEOTIDE SEQUENCE</scope>
    <source>
        <strain>Type strain:CBS 4309</strain>
    </source>
</reference>